<evidence type="ECO:0000256" key="2">
    <source>
        <dbReference type="ARBA" id="ARBA00007165"/>
    </source>
</evidence>
<evidence type="ECO:0000256" key="3">
    <source>
        <dbReference type="ARBA" id="ARBA00022692"/>
    </source>
</evidence>
<evidence type="ECO:0000313" key="8">
    <source>
        <dbReference type="Proteomes" id="UP001519924"/>
    </source>
</evidence>
<feature type="transmembrane region" description="Helical" evidence="6">
    <location>
        <begin position="188"/>
        <end position="211"/>
    </location>
</feature>
<dbReference type="PROSITE" id="PS50895">
    <property type="entry name" value="SURF1"/>
    <property type="match status" value="1"/>
</dbReference>
<dbReference type="InterPro" id="IPR045214">
    <property type="entry name" value="Surf1/Surf4"/>
</dbReference>
<dbReference type="PANTHER" id="PTHR23427">
    <property type="entry name" value="SURFEIT LOCUS PROTEIN"/>
    <property type="match status" value="1"/>
</dbReference>
<accession>A0ABS7F286</accession>
<dbReference type="EMBL" id="JAHZUY010000018">
    <property type="protein sequence ID" value="MBW8269599.1"/>
    <property type="molecule type" value="Genomic_DNA"/>
</dbReference>
<comment type="similarity">
    <text evidence="2 6">Belongs to the SURF1 family.</text>
</comment>
<comment type="subcellular location">
    <subcellularLocation>
        <location evidence="6">Cell membrane</location>
        <topology evidence="6">Multi-pass membrane protein</topology>
    </subcellularLocation>
    <subcellularLocation>
        <location evidence="1">Membrane</location>
    </subcellularLocation>
</comment>
<proteinExistence type="inferred from homology"/>
<keyword evidence="6" id="KW-1003">Cell membrane</keyword>
<dbReference type="InterPro" id="IPR002994">
    <property type="entry name" value="Surf1/Shy1"/>
</dbReference>
<evidence type="ECO:0000256" key="4">
    <source>
        <dbReference type="ARBA" id="ARBA00022989"/>
    </source>
</evidence>
<evidence type="ECO:0000313" key="7">
    <source>
        <dbReference type="EMBL" id="MBW8269599.1"/>
    </source>
</evidence>
<keyword evidence="5 6" id="KW-0472">Membrane</keyword>
<organism evidence="7 8">
    <name type="scientific">Caldovatus aquaticus</name>
    <dbReference type="NCBI Taxonomy" id="2865671"/>
    <lineage>
        <taxon>Bacteria</taxon>
        <taxon>Pseudomonadati</taxon>
        <taxon>Pseudomonadota</taxon>
        <taxon>Alphaproteobacteria</taxon>
        <taxon>Acetobacterales</taxon>
        <taxon>Roseomonadaceae</taxon>
        <taxon>Caldovatus</taxon>
    </lineage>
</organism>
<sequence length="260" mass="26867">MAPSPLRRGGVSGAEGGLPAARPPRRGVLLAALAGLPVLLALVALGTWQLQRLAWKTALLARLDAAAAAPAVPLETLASPPEPYAKVSVRGRFLHDRAALLGAEVRGGRLGARLLTPLQRAAGGPALLVDRGWVPLAPDGAAPDPAARIARPEGEATVVGYVRPAQARDWLAAADDPARRRFFTFDPAAIGAVLGLPAVEPFGVVALADGAGGETLPIPAAALPRPDNPHLGYAVTWYGLALALVLVFLAWARRKESRAA</sequence>
<keyword evidence="3 6" id="KW-0812">Transmembrane</keyword>
<reference evidence="7 8" key="1">
    <citation type="submission" date="2021-08" db="EMBL/GenBank/DDBJ databases">
        <title>Caldovatus sediminis gen. nov., sp. nov., a moderately thermophilic bacterium isolated from a hot spring.</title>
        <authorList>
            <person name="Hu C.-J."/>
            <person name="Li W.-J."/>
            <person name="Xian W.-D."/>
        </authorList>
    </citation>
    <scope>NUCLEOTIDE SEQUENCE [LARGE SCALE GENOMIC DNA]</scope>
    <source>
        <strain evidence="7 8">SYSU G05006</strain>
    </source>
</reference>
<dbReference type="PANTHER" id="PTHR23427:SF2">
    <property type="entry name" value="SURFEIT LOCUS PROTEIN 1"/>
    <property type="match status" value="1"/>
</dbReference>
<evidence type="ECO:0000256" key="6">
    <source>
        <dbReference type="RuleBase" id="RU363076"/>
    </source>
</evidence>
<dbReference type="Proteomes" id="UP001519924">
    <property type="component" value="Unassembled WGS sequence"/>
</dbReference>
<dbReference type="CDD" id="cd06662">
    <property type="entry name" value="SURF1"/>
    <property type="match status" value="1"/>
</dbReference>
<evidence type="ECO:0000256" key="5">
    <source>
        <dbReference type="ARBA" id="ARBA00023136"/>
    </source>
</evidence>
<name>A0ABS7F286_9PROT</name>
<feature type="transmembrane region" description="Helical" evidence="6">
    <location>
        <begin position="28"/>
        <end position="48"/>
    </location>
</feature>
<dbReference type="Pfam" id="PF02104">
    <property type="entry name" value="SURF1"/>
    <property type="match status" value="1"/>
</dbReference>
<gene>
    <name evidence="7" type="ORF">K1J50_08875</name>
</gene>
<comment type="caution">
    <text evidence="7">The sequence shown here is derived from an EMBL/GenBank/DDBJ whole genome shotgun (WGS) entry which is preliminary data.</text>
</comment>
<feature type="transmembrane region" description="Helical" evidence="6">
    <location>
        <begin position="231"/>
        <end position="252"/>
    </location>
</feature>
<evidence type="ECO:0000256" key="1">
    <source>
        <dbReference type="ARBA" id="ARBA00004370"/>
    </source>
</evidence>
<keyword evidence="4 6" id="KW-1133">Transmembrane helix</keyword>
<keyword evidence="8" id="KW-1185">Reference proteome</keyword>
<protein>
    <recommendedName>
        <fullName evidence="6">SURF1-like protein</fullName>
    </recommendedName>
</protein>